<dbReference type="EMBL" id="JBAKFF010000001">
    <property type="protein sequence ID" value="MEX0430409.1"/>
    <property type="molecule type" value="Genomic_DNA"/>
</dbReference>
<dbReference type="SUPFAM" id="SSF56601">
    <property type="entry name" value="beta-lactamase/transpeptidase-like"/>
    <property type="match status" value="1"/>
</dbReference>
<sequence length="380" mass="41115">MQRLIRLGIVALAMALALPGAATALDCQIPEERLEAVAASGDRFDTLRTLHVAVDGEPMVARGFRGVSPQAATNVKSASKTLIAAVVGAAIERDVIRDVDERVVEALPDALPPEPAPALEQVTLAHLLSMQAGLERTSGEYYGAWVASENWVEAALARPMEGKPGGEMRYSTGNSHLLSAILQRRTGESTYTLANRWLGPAGVEVADWMTDPQGIAFGGNQVAMRPAALLALGELYRRDGMTAAGERLLPEGWVAQSWRIRGRSRWTNDGYGYGWFIREFAGYPGYYGWGYGGQMLYVIPDLAMTVVMTSDADRPSGRTGYRDALHAFTGEIAERVADLPSACLARQARSGDVGIMRTTRELPDTRVEGVGRIKPAIEVR</sequence>
<dbReference type="InterPro" id="IPR001466">
    <property type="entry name" value="Beta-lactam-related"/>
</dbReference>
<dbReference type="RefSeq" id="WP_367983201.1">
    <property type="nucleotide sequence ID" value="NZ_JBAKFF010000001.1"/>
</dbReference>
<protein>
    <submittedName>
        <fullName evidence="3">Serine hydrolase</fullName>
        <ecNumber evidence="3">3.-.-.-</ecNumber>
    </submittedName>
</protein>
<proteinExistence type="predicted"/>
<evidence type="ECO:0000313" key="4">
    <source>
        <dbReference type="Proteomes" id="UP001556637"/>
    </source>
</evidence>
<comment type="caution">
    <text evidence="3">The sequence shown here is derived from an EMBL/GenBank/DDBJ whole genome shotgun (WGS) entry which is preliminary data.</text>
</comment>
<gene>
    <name evidence="3" type="ORF">V6X30_03200</name>
</gene>
<keyword evidence="1" id="KW-0732">Signal</keyword>
<reference evidence="3 4" key="1">
    <citation type="submission" date="2024-02" db="EMBL/GenBank/DDBJ databases">
        <title>New especies of Spiribacter isolated from saline water.</title>
        <authorList>
            <person name="Leon M.J."/>
            <person name="De La Haba R."/>
            <person name="Sanchez-Porro C."/>
            <person name="Ventosa A."/>
        </authorList>
    </citation>
    <scope>NUCLEOTIDE SEQUENCE [LARGE SCALE GENOMIC DNA]</scope>
    <source>
        <strain evidence="4">ag22IC4-189</strain>
    </source>
</reference>
<feature type="chain" id="PRO_5047262244" evidence="1">
    <location>
        <begin position="25"/>
        <end position="380"/>
    </location>
</feature>
<dbReference type="Gene3D" id="3.40.710.10">
    <property type="entry name" value="DD-peptidase/beta-lactamase superfamily"/>
    <property type="match status" value="1"/>
</dbReference>
<dbReference type="Proteomes" id="UP001556637">
    <property type="component" value="Unassembled WGS sequence"/>
</dbReference>
<keyword evidence="3" id="KW-0378">Hydrolase</keyword>
<dbReference type="EC" id="3.-.-.-" evidence="3"/>
<accession>A0ABV3T923</accession>
<dbReference type="GO" id="GO:0016787">
    <property type="term" value="F:hydrolase activity"/>
    <property type="evidence" value="ECO:0007669"/>
    <property type="project" value="UniProtKB-KW"/>
</dbReference>
<name>A0ABV3T923_9GAMM</name>
<dbReference type="PANTHER" id="PTHR43283">
    <property type="entry name" value="BETA-LACTAMASE-RELATED"/>
    <property type="match status" value="1"/>
</dbReference>
<evidence type="ECO:0000259" key="2">
    <source>
        <dbReference type="Pfam" id="PF00144"/>
    </source>
</evidence>
<dbReference type="Pfam" id="PF00144">
    <property type="entry name" value="Beta-lactamase"/>
    <property type="match status" value="1"/>
</dbReference>
<dbReference type="InterPro" id="IPR012338">
    <property type="entry name" value="Beta-lactam/transpept-like"/>
</dbReference>
<evidence type="ECO:0000256" key="1">
    <source>
        <dbReference type="SAM" id="SignalP"/>
    </source>
</evidence>
<feature type="signal peptide" evidence="1">
    <location>
        <begin position="1"/>
        <end position="24"/>
    </location>
</feature>
<evidence type="ECO:0000313" key="3">
    <source>
        <dbReference type="EMBL" id="MEX0430409.1"/>
    </source>
</evidence>
<keyword evidence="4" id="KW-1185">Reference proteome</keyword>
<organism evidence="3 4">
    <name type="scientific">Spiribacter insolitus</name>
    <dbReference type="NCBI Taxonomy" id="3122417"/>
    <lineage>
        <taxon>Bacteria</taxon>
        <taxon>Pseudomonadati</taxon>
        <taxon>Pseudomonadota</taxon>
        <taxon>Gammaproteobacteria</taxon>
        <taxon>Chromatiales</taxon>
        <taxon>Ectothiorhodospiraceae</taxon>
        <taxon>Spiribacter</taxon>
    </lineage>
</organism>
<dbReference type="PANTHER" id="PTHR43283:SF7">
    <property type="entry name" value="BETA-LACTAMASE-RELATED DOMAIN-CONTAINING PROTEIN"/>
    <property type="match status" value="1"/>
</dbReference>
<feature type="domain" description="Beta-lactamase-related" evidence="2">
    <location>
        <begin position="50"/>
        <end position="325"/>
    </location>
</feature>
<dbReference type="InterPro" id="IPR050789">
    <property type="entry name" value="Diverse_Enzym_Activities"/>
</dbReference>